<comment type="caution">
    <text evidence="1">The sequence shown here is derived from an EMBL/GenBank/DDBJ whole genome shotgun (WGS) entry which is preliminary data.</text>
</comment>
<reference evidence="1" key="1">
    <citation type="journal article" date="2022" name="Int. J. Mol. Sci.">
        <title>Draft Genome of Tanacetum Coccineum: Genomic Comparison of Closely Related Tanacetum-Family Plants.</title>
        <authorList>
            <person name="Yamashiro T."/>
            <person name="Shiraishi A."/>
            <person name="Nakayama K."/>
            <person name="Satake H."/>
        </authorList>
    </citation>
    <scope>NUCLEOTIDE SEQUENCE</scope>
</reference>
<protein>
    <submittedName>
        <fullName evidence="1">Uncharacterized protein</fullName>
    </submittedName>
</protein>
<accession>A0ABQ5GCD0</accession>
<name>A0ABQ5GCD0_9ASTR</name>
<organism evidence="1 2">
    <name type="scientific">Tanacetum coccineum</name>
    <dbReference type="NCBI Taxonomy" id="301880"/>
    <lineage>
        <taxon>Eukaryota</taxon>
        <taxon>Viridiplantae</taxon>
        <taxon>Streptophyta</taxon>
        <taxon>Embryophyta</taxon>
        <taxon>Tracheophyta</taxon>
        <taxon>Spermatophyta</taxon>
        <taxon>Magnoliopsida</taxon>
        <taxon>eudicotyledons</taxon>
        <taxon>Gunneridae</taxon>
        <taxon>Pentapetalae</taxon>
        <taxon>asterids</taxon>
        <taxon>campanulids</taxon>
        <taxon>Asterales</taxon>
        <taxon>Asteraceae</taxon>
        <taxon>Asteroideae</taxon>
        <taxon>Anthemideae</taxon>
        <taxon>Anthemidinae</taxon>
        <taxon>Tanacetum</taxon>
    </lineage>
</organism>
<dbReference type="EMBL" id="BQNB010018340">
    <property type="protein sequence ID" value="GJT73321.1"/>
    <property type="molecule type" value="Genomic_DNA"/>
</dbReference>
<keyword evidence="2" id="KW-1185">Reference proteome</keyword>
<evidence type="ECO:0000313" key="2">
    <source>
        <dbReference type="Proteomes" id="UP001151760"/>
    </source>
</evidence>
<reference evidence="1" key="2">
    <citation type="submission" date="2022-01" db="EMBL/GenBank/DDBJ databases">
        <authorList>
            <person name="Yamashiro T."/>
            <person name="Shiraishi A."/>
            <person name="Satake H."/>
            <person name="Nakayama K."/>
        </authorList>
    </citation>
    <scope>NUCLEOTIDE SEQUENCE</scope>
</reference>
<proteinExistence type="predicted"/>
<dbReference type="Proteomes" id="UP001151760">
    <property type="component" value="Unassembled WGS sequence"/>
</dbReference>
<sequence length="168" mass="20045">MGCYRYCYELTQVKKKREAIKNRDHENSKKYSVEWPLSSHANLKNRIKQLRLDIKGWVSKRFSTHRESKERLICSLEEWDLNVEAGRVTDFDINKREEWLMDLQTLDQLERADIKQKSRVRWAVEGDENSRFKERAEARPGFRSPLFHKLSTSDASFLESDISMDEVM</sequence>
<evidence type="ECO:0000313" key="1">
    <source>
        <dbReference type="EMBL" id="GJT73321.1"/>
    </source>
</evidence>
<gene>
    <name evidence="1" type="ORF">Tco_1032607</name>
</gene>